<keyword evidence="1" id="KW-0472">Membrane</keyword>
<dbReference type="AlphaFoldDB" id="A0A2N9L7R3"/>
<proteinExistence type="predicted"/>
<evidence type="ECO:0000256" key="1">
    <source>
        <dbReference type="SAM" id="Phobius"/>
    </source>
</evidence>
<dbReference type="Proteomes" id="UP000239735">
    <property type="component" value="Unassembled WGS sequence"/>
</dbReference>
<keyword evidence="1" id="KW-0812">Transmembrane</keyword>
<organism evidence="2 3">
    <name type="scientific">Candidatus Sulfuritelmatomonas gaucii</name>
    <dbReference type="NCBI Taxonomy" id="2043161"/>
    <lineage>
        <taxon>Bacteria</taxon>
        <taxon>Pseudomonadati</taxon>
        <taxon>Acidobacteriota</taxon>
        <taxon>Terriglobia</taxon>
        <taxon>Terriglobales</taxon>
        <taxon>Acidobacteriaceae</taxon>
        <taxon>Candidatus Sulfuritelmatomonas</taxon>
    </lineage>
</organism>
<feature type="transmembrane region" description="Helical" evidence="1">
    <location>
        <begin position="20"/>
        <end position="48"/>
    </location>
</feature>
<evidence type="ECO:0000313" key="2">
    <source>
        <dbReference type="EMBL" id="SPE19337.1"/>
    </source>
</evidence>
<protein>
    <submittedName>
        <fullName evidence="2">Uncharacterized protein</fullName>
    </submittedName>
</protein>
<sequence length="86" mass="9483">MTPNIAVVRIETPHWRSIPLWIPLFLLWIPVILLSPILLLVIVGLSIAGRVDPLRALSVIWGIVCSLPGTNVRVTSEGTKVVVRIL</sequence>
<accession>A0A2N9L7R3</accession>
<dbReference type="EMBL" id="OKRB01000078">
    <property type="protein sequence ID" value="SPE19337.1"/>
    <property type="molecule type" value="Genomic_DNA"/>
</dbReference>
<name>A0A2N9L7R3_9BACT</name>
<gene>
    <name evidence="2" type="ORF">SBA5_220183</name>
</gene>
<reference evidence="3" key="1">
    <citation type="submission" date="2018-02" db="EMBL/GenBank/DDBJ databases">
        <authorList>
            <person name="Hausmann B."/>
        </authorList>
    </citation>
    <scope>NUCLEOTIDE SEQUENCE [LARGE SCALE GENOMIC DNA]</scope>
    <source>
        <strain evidence="3">Peat soil MAG SbA5</strain>
    </source>
</reference>
<evidence type="ECO:0000313" key="3">
    <source>
        <dbReference type="Proteomes" id="UP000239735"/>
    </source>
</evidence>
<keyword evidence="1" id="KW-1133">Transmembrane helix</keyword>